<dbReference type="InterPro" id="IPR011032">
    <property type="entry name" value="GroES-like_sf"/>
</dbReference>
<dbReference type="InterPro" id="IPR020843">
    <property type="entry name" value="ER"/>
</dbReference>
<dbReference type="EMBL" id="JAMXHT010000001">
    <property type="protein sequence ID" value="MCO5396698.1"/>
    <property type="molecule type" value="Genomic_DNA"/>
</dbReference>
<accession>A0ABT1AE92</accession>
<dbReference type="SUPFAM" id="SSF50129">
    <property type="entry name" value="GroES-like"/>
    <property type="match status" value="1"/>
</dbReference>
<sequence length="388" mass="41136">MNSEVSGSAIPKVMRAVLLTGFGGIEKLQFRADVPVPHPNAGEVLIKVGACGINNTDINLRTQWYHRAASSSLTEEVGLRGVQGITDKAEEAAATWKQEALVFPRVQGAAIAGRIVAVGDAVIAGRIGERVIVDPQVRDRSLPERAQLVAYIGGERDGGFAEYVVVPAENAYAVTSHLTDAELATFPTSYDTAEEMLERARLSEGETVVVTGASGGVGTALVQLALIRKARVIAIAGQSKEARVRALGVHEFVPRESESIKAAVEAIVGSQGVDVVADVVGGPAFGDYLKILRRGGRYTTGGAIGGPVQPMDLRDLIYKDIEMYGITCPTPSTFARVISHVSSGKLRPLLDKVYPLDELAQAQTDFVKRTHVGKFVVEPTPSASGIAK</sequence>
<dbReference type="PANTHER" id="PTHR43677">
    <property type="entry name" value="SHORT-CHAIN DEHYDROGENASE/REDUCTASE"/>
    <property type="match status" value="1"/>
</dbReference>
<gene>
    <name evidence="2" type="ORF">NG900_00635</name>
</gene>
<dbReference type="Pfam" id="PF08240">
    <property type="entry name" value="ADH_N"/>
    <property type="match status" value="1"/>
</dbReference>
<reference evidence="2" key="1">
    <citation type="submission" date="2022-06" db="EMBL/GenBank/DDBJ databases">
        <authorList>
            <person name="Lu C.-H."/>
        </authorList>
    </citation>
    <scope>NUCLEOTIDE SEQUENCE</scope>
    <source>
        <strain evidence="2">21MJYT02-11</strain>
    </source>
</reference>
<name>A0ABT1AE92_9RALS</name>
<dbReference type="PANTHER" id="PTHR43677:SF4">
    <property type="entry name" value="QUINONE OXIDOREDUCTASE-LIKE PROTEIN 2"/>
    <property type="match status" value="1"/>
</dbReference>
<dbReference type="Gene3D" id="3.40.50.720">
    <property type="entry name" value="NAD(P)-binding Rossmann-like Domain"/>
    <property type="match status" value="1"/>
</dbReference>
<feature type="domain" description="Enoyl reductase (ER)" evidence="1">
    <location>
        <begin position="23"/>
        <end position="377"/>
    </location>
</feature>
<dbReference type="CDD" id="cd08274">
    <property type="entry name" value="MDR9"/>
    <property type="match status" value="1"/>
</dbReference>
<organism evidence="2 3">
    <name type="scientific">Ralstonia soli</name>
    <dbReference type="NCBI Taxonomy" id="2953896"/>
    <lineage>
        <taxon>Bacteria</taxon>
        <taxon>Pseudomonadati</taxon>
        <taxon>Pseudomonadota</taxon>
        <taxon>Betaproteobacteria</taxon>
        <taxon>Burkholderiales</taxon>
        <taxon>Burkholderiaceae</taxon>
        <taxon>Ralstonia</taxon>
    </lineage>
</organism>
<dbReference type="InterPro" id="IPR013149">
    <property type="entry name" value="ADH-like_C"/>
</dbReference>
<dbReference type="InterPro" id="IPR013154">
    <property type="entry name" value="ADH-like_N"/>
</dbReference>
<evidence type="ECO:0000259" key="1">
    <source>
        <dbReference type="SMART" id="SM00829"/>
    </source>
</evidence>
<comment type="caution">
    <text evidence="2">The sequence shown here is derived from an EMBL/GenBank/DDBJ whole genome shotgun (WGS) entry which is preliminary data.</text>
</comment>
<dbReference type="SUPFAM" id="SSF51735">
    <property type="entry name" value="NAD(P)-binding Rossmann-fold domains"/>
    <property type="match status" value="1"/>
</dbReference>
<dbReference type="Pfam" id="PF00107">
    <property type="entry name" value="ADH_zinc_N"/>
    <property type="match status" value="1"/>
</dbReference>
<dbReference type="Proteomes" id="UP001162811">
    <property type="component" value="Unassembled WGS sequence"/>
</dbReference>
<dbReference type="Gene3D" id="3.90.180.10">
    <property type="entry name" value="Medium-chain alcohol dehydrogenases, catalytic domain"/>
    <property type="match status" value="1"/>
</dbReference>
<dbReference type="SMART" id="SM00829">
    <property type="entry name" value="PKS_ER"/>
    <property type="match status" value="1"/>
</dbReference>
<reference evidence="2" key="2">
    <citation type="journal article" date="2023" name="Front. Microbiol.">
        <title>Ralstonia chuxiongensis sp. nov., Ralstonia mojiangensis sp. nov., and Ralstonia soli sp. nov., isolated from tobacco fields, are three novel species in the family Burkholderiaceae.</title>
        <authorList>
            <person name="Lu C.H."/>
            <person name="Zhang Y.Y."/>
            <person name="Jiang N."/>
            <person name="Chen W."/>
            <person name="Shao X."/>
            <person name="Zhao Z.M."/>
            <person name="Lu W.L."/>
            <person name="Hu X."/>
            <person name="Xi Y.X."/>
            <person name="Zou S.Y."/>
            <person name="Wei Q.J."/>
            <person name="Lin Z.L."/>
            <person name="Gong L."/>
            <person name="Gai X.T."/>
            <person name="Zhang L.Q."/>
            <person name="Li J.Y."/>
            <person name="Jin Y."/>
            <person name="Xia Z.Y."/>
        </authorList>
    </citation>
    <scope>NUCLEOTIDE SEQUENCE</scope>
    <source>
        <strain evidence="2">21MJYT02-11</strain>
    </source>
</reference>
<evidence type="ECO:0000313" key="3">
    <source>
        <dbReference type="Proteomes" id="UP001162811"/>
    </source>
</evidence>
<keyword evidence="3" id="KW-1185">Reference proteome</keyword>
<dbReference type="InterPro" id="IPR036291">
    <property type="entry name" value="NAD(P)-bd_dom_sf"/>
</dbReference>
<protein>
    <submittedName>
        <fullName evidence="2">Alcohol dehydrogenase family protein</fullName>
    </submittedName>
</protein>
<evidence type="ECO:0000313" key="2">
    <source>
        <dbReference type="EMBL" id="MCO5396698.1"/>
    </source>
</evidence>
<proteinExistence type="predicted"/>
<dbReference type="RefSeq" id="WP_252675685.1">
    <property type="nucleotide sequence ID" value="NZ_JAMXHT010000001.1"/>
</dbReference>
<dbReference type="InterPro" id="IPR051397">
    <property type="entry name" value="Zn-ADH-like_protein"/>
</dbReference>